<name>A0A7W9ZHI7_NOVIT</name>
<reference evidence="1 2" key="1">
    <citation type="submission" date="2020-08" db="EMBL/GenBank/DDBJ databases">
        <title>Genomic Encyclopedia of Type Strains, Phase IV (KMG-IV): sequencing the most valuable type-strain genomes for metagenomic binning, comparative biology and taxonomic classification.</title>
        <authorList>
            <person name="Goeker M."/>
        </authorList>
    </citation>
    <scope>NUCLEOTIDE SEQUENCE [LARGE SCALE GENOMIC DNA]</scope>
    <source>
        <strain evidence="1 2">DSM 11590</strain>
    </source>
</reference>
<gene>
    <name evidence="1" type="ORF">FHS48_002996</name>
</gene>
<dbReference type="Proteomes" id="UP000544872">
    <property type="component" value="Unassembled WGS sequence"/>
</dbReference>
<comment type="caution">
    <text evidence="1">The sequence shown here is derived from an EMBL/GenBank/DDBJ whole genome shotgun (WGS) entry which is preliminary data.</text>
</comment>
<evidence type="ECO:0000313" key="1">
    <source>
        <dbReference type="EMBL" id="MBB6211555.1"/>
    </source>
</evidence>
<protein>
    <submittedName>
        <fullName evidence="1">Uncharacterized protein</fullName>
    </submittedName>
</protein>
<dbReference type="AlphaFoldDB" id="A0A7W9ZHI7"/>
<evidence type="ECO:0000313" key="2">
    <source>
        <dbReference type="Proteomes" id="UP000544872"/>
    </source>
</evidence>
<keyword evidence="2" id="KW-1185">Reference proteome</keyword>
<proteinExistence type="predicted"/>
<dbReference type="RefSeq" id="WP_184264440.1">
    <property type="nucleotide sequence ID" value="NZ_JACIIX010000012.1"/>
</dbReference>
<accession>A0A7W9ZHI7</accession>
<organism evidence="1 2">
    <name type="scientific">Novispirillum itersonii</name>
    <name type="common">Aquaspirillum itersonii</name>
    <dbReference type="NCBI Taxonomy" id="189"/>
    <lineage>
        <taxon>Bacteria</taxon>
        <taxon>Pseudomonadati</taxon>
        <taxon>Pseudomonadota</taxon>
        <taxon>Alphaproteobacteria</taxon>
        <taxon>Rhodospirillales</taxon>
        <taxon>Novispirillaceae</taxon>
        <taxon>Novispirillum</taxon>
    </lineage>
</organism>
<dbReference type="EMBL" id="JACIIX010000012">
    <property type="protein sequence ID" value="MBB6211555.1"/>
    <property type="molecule type" value="Genomic_DNA"/>
</dbReference>
<sequence length="63" mass="6980">MSKTAPSATVPRLHPSWHWTRRSLPLQPGSPPADRRTEPAIAMSLIRRQPDGSLCWIDLPAPA</sequence>